<dbReference type="WBParaSite" id="NBR_0000588801-mRNA-1">
    <property type="protein sequence ID" value="NBR_0000588801-mRNA-1"/>
    <property type="gene ID" value="NBR_0000588801"/>
</dbReference>
<keyword evidence="2" id="KW-1133">Transmembrane helix</keyword>
<feature type="region of interest" description="Disordered" evidence="1">
    <location>
        <begin position="1"/>
        <end position="25"/>
    </location>
</feature>
<gene>
    <name evidence="3" type="ORF">NBR_LOCUS5889</name>
</gene>
<reference evidence="5" key="1">
    <citation type="submission" date="2017-02" db="UniProtKB">
        <authorList>
            <consortium name="WormBaseParasite"/>
        </authorList>
    </citation>
    <scope>IDENTIFICATION</scope>
</reference>
<name>A0A0N4XTG4_NIPBR</name>
<feature type="compositionally biased region" description="Basic and acidic residues" evidence="1">
    <location>
        <begin position="1"/>
        <end position="21"/>
    </location>
</feature>
<feature type="transmembrane region" description="Helical" evidence="2">
    <location>
        <begin position="90"/>
        <end position="108"/>
    </location>
</feature>
<evidence type="ECO:0000256" key="2">
    <source>
        <dbReference type="SAM" id="Phobius"/>
    </source>
</evidence>
<evidence type="ECO:0000313" key="5">
    <source>
        <dbReference type="WBParaSite" id="NBR_0000588801-mRNA-1"/>
    </source>
</evidence>
<reference evidence="3 4" key="2">
    <citation type="submission" date="2018-11" db="EMBL/GenBank/DDBJ databases">
        <authorList>
            <consortium name="Pathogen Informatics"/>
        </authorList>
    </citation>
    <scope>NUCLEOTIDE SEQUENCE [LARGE SCALE GENOMIC DNA]</scope>
</reference>
<keyword evidence="2" id="KW-0812">Transmembrane</keyword>
<proteinExistence type="predicted"/>
<dbReference type="EMBL" id="UYSL01019763">
    <property type="protein sequence ID" value="VDL69478.1"/>
    <property type="molecule type" value="Genomic_DNA"/>
</dbReference>
<evidence type="ECO:0000313" key="4">
    <source>
        <dbReference type="Proteomes" id="UP000271162"/>
    </source>
</evidence>
<dbReference type="AlphaFoldDB" id="A0A0N4XTG4"/>
<evidence type="ECO:0000313" key="3">
    <source>
        <dbReference type="EMBL" id="VDL69478.1"/>
    </source>
</evidence>
<protein>
    <submittedName>
        <fullName evidence="5">Transmembrane protein</fullName>
    </submittedName>
</protein>
<evidence type="ECO:0000256" key="1">
    <source>
        <dbReference type="SAM" id="MobiDB-lite"/>
    </source>
</evidence>
<accession>A0A0N4XTG4</accession>
<keyword evidence="4" id="KW-1185">Reference proteome</keyword>
<sequence length="122" mass="13406">MVKQPHTRDKKVTISPAKEEMPPGGTAVQEVMLERQDESALDGDGPTKPVVVETSEVVDSCGCPVNLKAVKDAVSDLPPEYKEAARTSSLVFASLAGLFFSIVFYRYLRHLYSPQPEGFFCQ</sequence>
<keyword evidence="2" id="KW-0472">Membrane</keyword>
<organism evidence="5">
    <name type="scientific">Nippostrongylus brasiliensis</name>
    <name type="common">Rat hookworm</name>
    <dbReference type="NCBI Taxonomy" id="27835"/>
    <lineage>
        <taxon>Eukaryota</taxon>
        <taxon>Metazoa</taxon>
        <taxon>Ecdysozoa</taxon>
        <taxon>Nematoda</taxon>
        <taxon>Chromadorea</taxon>
        <taxon>Rhabditida</taxon>
        <taxon>Rhabditina</taxon>
        <taxon>Rhabditomorpha</taxon>
        <taxon>Strongyloidea</taxon>
        <taxon>Heligmosomidae</taxon>
        <taxon>Nippostrongylus</taxon>
    </lineage>
</organism>
<dbReference type="Proteomes" id="UP000271162">
    <property type="component" value="Unassembled WGS sequence"/>
</dbReference>